<reference evidence="1" key="5">
    <citation type="journal article" date="2021" name="G3 (Bethesda)">
        <title>Aegilops tauschii genome assembly Aet v5.0 features greater sequence contiguity and improved annotation.</title>
        <authorList>
            <person name="Wang L."/>
            <person name="Zhu T."/>
            <person name="Rodriguez J.C."/>
            <person name="Deal K.R."/>
            <person name="Dubcovsky J."/>
            <person name="McGuire P.E."/>
            <person name="Lux T."/>
            <person name="Spannagl M."/>
            <person name="Mayer K.F.X."/>
            <person name="Baldrich P."/>
            <person name="Meyers B.C."/>
            <person name="Huo N."/>
            <person name="Gu Y.Q."/>
            <person name="Zhou H."/>
            <person name="Devos K.M."/>
            <person name="Bennetzen J.L."/>
            <person name="Unver T."/>
            <person name="Budak H."/>
            <person name="Gulick P.J."/>
            <person name="Galiba G."/>
            <person name="Kalapos B."/>
            <person name="Nelson D.R."/>
            <person name="Li P."/>
            <person name="You F.M."/>
            <person name="Luo M.C."/>
            <person name="Dvorak J."/>
        </authorList>
    </citation>
    <scope>NUCLEOTIDE SEQUENCE [LARGE SCALE GENOMIC DNA]</scope>
    <source>
        <strain evidence="1">cv. AL8/78</strain>
    </source>
</reference>
<evidence type="ECO:0000313" key="1">
    <source>
        <dbReference type="EnsemblPlants" id="AET6Gv20467900.22"/>
    </source>
</evidence>
<organism evidence="1 2">
    <name type="scientific">Aegilops tauschii subsp. strangulata</name>
    <name type="common">Goatgrass</name>
    <dbReference type="NCBI Taxonomy" id="200361"/>
    <lineage>
        <taxon>Eukaryota</taxon>
        <taxon>Viridiplantae</taxon>
        <taxon>Streptophyta</taxon>
        <taxon>Embryophyta</taxon>
        <taxon>Tracheophyta</taxon>
        <taxon>Spermatophyta</taxon>
        <taxon>Magnoliopsida</taxon>
        <taxon>Liliopsida</taxon>
        <taxon>Poales</taxon>
        <taxon>Poaceae</taxon>
        <taxon>BOP clade</taxon>
        <taxon>Pooideae</taxon>
        <taxon>Triticodae</taxon>
        <taxon>Triticeae</taxon>
        <taxon>Triticinae</taxon>
        <taxon>Aegilops</taxon>
    </lineage>
</organism>
<dbReference type="Proteomes" id="UP000015105">
    <property type="component" value="Chromosome 6D"/>
</dbReference>
<keyword evidence="2" id="KW-1185">Reference proteome</keyword>
<dbReference type="EnsemblPlants" id="AET6Gv20467900.22">
    <property type="protein sequence ID" value="AET6Gv20467900.22"/>
    <property type="gene ID" value="AET6Gv20467900"/>
</dbReference>
<reference evidence="2" key="2">
    <citation type="journal article" date="2017" name="Nat. Plants">
        <title>The Aegilops tauschii genome reveals multiple impacts of transposons.</title>
        <authorList>
            <person name="Zhao G."/>
            <person name="Zou C."/>
            <person name="Li K."/>
            <person name="Wang K."/>
            <person name="Li T."/>
            <person name="Gao L."/>
            <person name="Zhang X."/>
            <person name="Wang H."/>
            <person name="Yang Z."/>
            <person name="Liu X."/>
            <person name="Jiang W."/>
            <person name="Mao L."/>
            <person name="Kong X."/>
            <person name="Jiao Y."/>
            <person name="Jia J."/>
        </authorList>
    </citation>
    <scope>NUCLEOTIDE SEQUENCE [LARGE SCALE GENOMIC DNA]</scope>
    <source>
        <strain evidence="2">cv. AL8/78</strain>
    </source>
</reference>
<dbReference type="AlphaFoldDB" id="A0A453NSY4"/>
<protein>
    <submittedName>
        <fullName evidence="1">Uncharacterized protein</fullName>
    </submittedName>
</protein>
<reference evidence="1" key="3">
    <citation type="journal article" date="2017" name="Nature">
        <title>Genome sequence of the progenitor of the wheat D genome Aegilops tauschii.</title>
        <authorList>
            <person name="Luo M.C."/>
            <person name="Gu Y.Q."/>
            <person name="Puiu D."/>
            <person name="Wang H."/>
            <person name="Twardziok S.O."/>
            <person name="Deal K.R."/>
            <person name="Huo N."/>
            <person name="Zhu T."/>
            <person name="Wang L."/>
            <person name="Wang Y."/>
            <person name="McGuire P.E."/>
            <person name="Liu S."/>
            <person name="Long H."/>
            <person name="Ramasamy R.K."/>
            <person name="Rodriguez J.C."/>
            <person name="Van S.L."/>
            <person name="Yuan L."/>
            <person name="Wang Z."/>
            <person name="Xia Z."/>
            <person name="Xiao L."/>
            <person name="Anderson O.D."/>
            <person name="Ouyang S."/>
            <person name="Liang Y."/>
            <person name="Zimin A.V."/>
            <person name="Pertea G."/>
            <person name="Qi P."/>
            <person name="Bennetzen J.L."/>
            <person name="Dai X."/>
            <person name="Dawson M.W."/>
            <person name="Muller H.G."/>
            <person name="Kugler K."/>
            <person name="Rivarola-Duarte L."/>
            <person name="Spannagl M."/>
            <person name="Mayer K.F.X."/>
            <person name="Lu F.H."/>
            <person name="Bevan M.W."/>
            <person name="Leroy P."/>
            <person name="Li P."/>
            <person name="You F.M."/>
            <person name="Sun Q."/>
            <person name="Liu Z."/>
            <person name="Lyons E."/>
            <person name="Wicker T."/>
            <person name="Salzberg S.L."/>
            <person name="Devos K.M."/>
            <person name="Dvorak J."/>
        </authorList>
    </citation>
    <scope>NUCLEOTIDE SEQUENCE [LARGE SCALE GENOMIC DNA]</scope>
    <source>
        <strain evidence="1">cv. AL8/78</strain>
    </source>
</reference>
<name>A0A453NSY4_AEGTS</name>
<dbReference type="Gramene" id="AET6Gv20467900.22">
    <property type="protein sequence ID" value="AET6Gv20467900.22"/>
    <property type="gene ID" value="AET6Gv20467900"/>
</dbReference>
<evidence type="ECO:0000313" key="2">
    <source>
        <dbReference type="Proteomes" id="UP000015105"/>
    </source>
</evidence>
<sequence>RVEQMKKDVEDVYVLDQFTNPANPDAHFRWTGCIKRGEQGKDDCDNVFQWCREVSEFRALCAGEGRVRQHQHDLLMFSSRQ</sequence>
<accession>A0A453NSY4</accession>
<proteinExistence type="predicted"/>
<reference evidence="2" key="1">
    <citation type="journal article" date="2014" name="Science">
        <title>Ancient hybridizations among the ancestral genomes of bread wheat.</title>
        <authorList>
            <consortium name="International Wheat Genome Sequencing Consortium,"/>
            <person name="Marcussen T."/>
            <person name="Sandve S.R."/>
            <person name="Heier L."/>
            <person name="Spannagl M."/>
            <person name="Pfeifer M."/>
            <person name="Jakobsen K.S."/>
            <person name="Wulff B.B."/>
            <person name="Steuernagel B."/>
            <person name="Mayer K.F."/>
            <person name="Olsen O.A."/>
        </authorList>
    </citation>
    <scope>NUCLEOTIDE SEQUENCE [LARGE SCALE GENOMIC DNA]</scope>
    <source>
        <strain evidence="2">cv. AL8/78</strain>
    </source>
</reference>
<reference evidence="1" key="4">
    <citation type="submission" date="2019-03" db="UniProtKB">
        <authorList>
            <consortium name="EnsemblPlants"/>
        </authorList>
    </citation>
    <scope>IDENTIFICATION</scope>
</reference>